<keyword evidence="2" id="KW-0472">Membrane</keyword>
<evidence type="ECO:0000256" key="3">
    <source>
        <dbReference type="SAM" id="SignalP"/>
    </source>
</evidence>
<keyword evidence="2" id="KW-1133">Transmembrane helix</keyword>
<dbReference type="AlphaFoldDB" id="A0A401RL27"/>
<dbReference type="Proteomes" id="UP000287033">
    <property type="component" value="Unassembled WGS sequence"/>
</dbReference>
<protein>
    <recommendedName>
        <fullName evidence="6">Immunoglobulin subtype domain-containing protein</fullName>
    </recommendedName>
</protein>
<evidence type="ECO:0000313" key="4">
    <source>
        <dbReference type="EMBL" id="GCC18858.1"/>
    </source>
</evidence>
<dbReference type="OrthoDB" id="9949927at2759"/>
<feature type="signal peptide" evidence="3">
    <location>
        <begin position="1"/>
        <end position="20"/>
    </location>
</feature>
<keyword evidence="3" id="KW-0732">Signal</keyword>
<feature type="transmembrane region" description="Helical" evidence="2">
    <location>
        <begin position="140"/>
        <end position="162"/>
    </location>
</feature>
<evidence type="ECO:0000256" key="1">
    <source>
        <dbReference type="SAM" id="MobiDB-lite"/>
    </source>
</evidence>
<feature type="chain" id="PRO_5019498209" description="Immunoglobulin subtype domain-containing protein" evidence="3">
    <location>
        <begin position="21"/>
        <end position="213"/>
    </location>
</feature>
<name>A0A401RL27_CHIPU</name>
<feature type="compositionally biased region" description="Polar residues" evidence="1">
    <location>
        <begin position="187"/>
        <end position="206"/>
    </location>
</feature>
<sequence length="213" mass="24149">MLLTVRILVCLLLYTQQGQGDLRCQIKQEELMIVAVLNERVKITCEYQCRLKRQPANLTSSSLRPVPFTVRLYKDRQERTVYRTSGQAVEPRVRVDWELTVNHTEHSGVYYCTDSTRTSSGTLLQVKHAVYMEKTFTLQYLLRAICIILALYSVAATSVVLIKRKTCAQCKAHPVKAADLNPVPQAQKPQNSESQHNARTESTGAPTTEDAYM</sequence>
<proteinExistence type="predicted"/>
<organism evidence="4 5">
    <name type="scientific">Chiloscyllium punctatum</name>
    <name type="common">Brownbanded bambooshark</name>
    <name type="synonym">Hemiscyllium punctatum</name>
    <dbReference type="NCBI Taxonomy" id="137246"/>
    <lineage>
        <taxon>Eukaryota</taxon>
        <taxon>Metazoa</taxon>
        <taxon>Chordata</taxon>
        <taxon>Craniata</taxon>
        <taxon>Vertebrata</taxon>
        <taxon>Chondrichthyes</taxon>
        <taxon>Elasmobranchii</taxon>
        <taxon>Galeomorphii</taxon>
        <taxon>Galeoidea</taxon>
        <taxon>Orectolobiformes</taxon>
        <taxon>Hemiscylliidae</taxon>
        <taxon>Chiloscyllium</taxon>
    </lineage>
</organism>
<dbReference type="Gene3D" id="2.60.40.10">
    <property type="entry name" value="Immunoglobulins"/>
    <property type="match status" value="1"/>
</dbReference>
<evidence type="ECO:0000313" key="5">
    <source>
        <dbReference type="Proteomes" id="UP000287033"/>
    </source>
</evidence>
<reference evidence="4 5" key="1">
    <citation type="journal article" date="2018" name="Nat. Ecol. Evol.">
        <title>Shark genomes provide insights into elasmobranch evolution and the origin of vertebrates.</title>
        <authorList>
            <person name="Hara Y"/>
            <person name="Yamaguchi K"/>
            <person name="Onimaru K"/>
            <person name="Kadota M"/>
            <person name="Koyanagi M"/>
            <person name="Keeley SD"/>
            <person name="Tatsumi K"/>
            <person name="Tanaka K"/>
            <person name="Motone F"/>
            <person name="Kageyama Y"/>
            <person name="Nozu R"/>
            <person name="Adachi N"/>
            <person name="Nishimura O"/>
            <person name="Nakagawa R"/>
            <person name="Tanegashima C"/>
            <person name="Kiyatake I"/>
            <person name="Matsumoto R"/>
            <person name="Murakumo K"/>
            <person name="Nishida K"/>
            <person name="Terakita A"/>
            <person name="Kuratani S"/>
            <person name="Sato K"/>
            <person name="Hyodo S Kuraku.S."/>
        </authorList>
    </citation>
    <scope>NUCLEOTIDE SEQUENCE [LARGE SCALE GENOMIC DNA]</scope>
</reference>
<feature type="non-terminal residue" evidence="4">
    <location>
        <position position="213"/>
    </location>
</feature>
<keyword evidence="5" id="KW-1185">Reference proteome</keyword>
<dbReference type="InterPro" id="IPR013783">
    <property type="entry name" value="Ig-like_fold"/>
</dbReference>
<accession>A0A401RL27</accession>
<evidence type="ECO:0000256" key="2">
    <source>
        <dbReference type="SAM" id="Phobius"/>
    </source>
</evidence>
<dbReference type="EMBL" id="BEZZ01004644">
    <property type="protein sequence ID" value="GCC18858.1"/>
    <property type="molecule type" value="Genomic_DNA"/>
</dbReference>
<evidence type="ECO:0008006" key="6">
    <source>
        <dbReference type="Google" id="ProtNLM"/>
    </source>
</evidence>
<feature type="region of interest" description="Disordered" evidence="1">
    <location>
        <begin position="180"/>
        <end position="213"/>
    </location>
</feature>
<keyword evidence="2" id="KW-0812">Transmembrane</keyword>
<gene>
    <name evidence="4" type="ORF">chiPu_0021727</name>
</gene>
<comment type="caution">
    <text evidence="4">The sequence shown here is derived from an EMBL/GenBank/DDBJ whole genome shotgun (WGS) entry which is preliminary data.</text>
</comment>